<accession>A0A0V0Q8D5</accession>
<dbReference type="Gene3D" id="3.40.50.1000">
    <property type="entry name" value="HAD superfamily/HAD-like"/>
    <property type="match status" value="1"/>
</dbReference>
<organism evidence="3 4">
    <name type="scientific">Pseudocohnilembus persalinus</name>
    <name type="common">Ciliate</name>
    <dbReference type="NCBI Taxonomy" id="266149"/>
    <lineage>
        <taxon>Eukaryota</taxon>
        <taxon>Sar</taxon>
        <taxon>Alveolata</taxon>
        <taxon>Ciliophora</taxon>
        <taxon>Intramacronucleata</taxon>
        <taxon>Oligohymenophorea</taxon>
        <taxon>Scuticociliatia</taxon>
        <taxon>Philasterida</taxon>
        <taxon>Pseudocohnilembidae</taxon>
        <taxon>Pseudocohnilembus</taxon>
    </lineage>
</organism>
<dbReference type="InParanoid" id="A0A0V0Q8D5"/>
<keyword evidence="4" id="KW-1185">Reference proteome</keyword>
<dbReference type="InterPro" id="IPR023214">
    <property type="entry name" value="HAD_sf"/>
</dbReference>
<dbReference type="PANTHER" id="PTHR24093:SF369">
    <property type="entry name" value="CALCIUM-TRANSPORTING ATPASE"/>
    <property type="match status" value="1"/>
</dbReference>
<dbReference type="OrthoDB" id="3352408at2759"/>
<dbReference type="SUPFAM" id="SSF81660">
    <property type="entry name" value="Metal cation-transporting ATPase, ATP-binding domain N"/>
    <property type="match status" value="1"/>
</dbReference>
<dbReference type="InterPro" id="IPR036412">
    <property type="entry name" value="HAD-like_sf"/>
</dbReference>
<dbReference type="EMBL" id="LDAU01000254">
    <property type="protein sequence ID" value="KRW98308.1"/>
    <property type="molecule type" value="Genomic_DNA"/>
</dbReference>
<comment type="subcellular location">
    <subcellularLocation>
        <location evidence="1">Endomembrane system</location>
        <topology evidence="1">Multi-pass membrane protein</topology>
    </subcellularLocation>
</comment>
<dbReference type="AlphaFoldDB" id="A0A0V0Q8D5"/>
<comment type="caution">
    <text evidence="3">The sequence shown here is derived from an EMBL/GenBank/DDBJ whole genome shotgun (WGS) entry which is preliminary data.</text>
</comment>
<evidence type="ECO:0000313" key="4">
    <source>
        <dbReference type="Proteomes" id="UP000054937"/>
    </source>
</evidence>
<sequence length="385" mass="43822">MKFLITDKTGCITENENVASKLYHSQKKEIDIQRLKENPIIEDHNIKNNQTFFQITKNICINSTAILQYNDKKEIVEESGNSLEIALLKFASHYMADIQGFRSAQEKRKKKIFPFTNSSKRMITIIEKANGEGFRAYIKGSPDLILDNCTQEQVDGNIIPIDRNKIRKIVRKFGIQESLRMVLFAYRDIFDHKIINSEEKIMQNLIFSGIIGINDPLRAEAETVLRVCKQAGLNIIIVTGDNMQTAHALGKLINQSEQQQSSSNQLLDNEKNSNMVPKEYQIMDGEHLRNYSGSVIEFKNRYGNDISKLERIIDFNNIIQHLKIVTKTTSEDKRTLLTGLKELKYVVGLTGDDTEDAKILKKAHVPIGIGSSSDVPINQRFKLCG</sequence>
<name>A0A0V0Q8D5_PSEPJ</name>
<proteinExistence type="predicted"/>
<dbReference type="InterPro" id="IPR023299">
    <property type="entry name" value="ATPase_P-typ_cyto_dom_N"/>
</dbReference>
<dbReference type="GO" id="GO:0005388">
    <property type="term" value="F:P-type calcium transporter activity"/>
    <property type="evidence" value="ECO:0007669"/>
    <property type="project" value="TreeGrafter"/>
</dbReference>
<keyword evidence="2" id="KW-0460">Magnesium</keyword>
<dbReference type="GO" id="GO:0005886">
    <property type="term" value="C:plasma membrane"/>
    <property type="evidence" value="ECO:0007669"/>
    <property type="project" value="TreeGrafter"/>
</dbReference>
<dbReference type="GO" id="GO:0012505">
    <property type="term" value="C:endomembrane system"/>
    <property type="evidence" value="ECO:0007669"/>
    <property type="project" value="UniProtKB-SubCell"/>
</dbReference>
<evidence type="ECO:0000313" key="3">
    <source>
        <dbReference type="EMBL" id="KRW98308.1"/>
    </source>
</evidence>
<dbReference type="Pfam" id="PF13246">
    <property type="entry name" value="Cation_ATPase"/>
    <property type="match status" value="1"/>
</dbReference>
<evidence type="ECO:0000256" key="1">
    <source>
        <dbReference type="ARBA" id="ARBA00004127"/>
    </source>
</evidence>
<reference evidence="3 4" key="1">
    <citation type="journal article" date="2015" name="Sci. Rep.">
        <title>Genome of the facultative scuticociliatosis pathogen Pseudocohnilembus persalinus provides insight into its virulence through horizontal gene transfer.</title>
        <authorList>
            <person name="Xiong J."/>
            <person name="Wang G."/>
            <person name="Cheng J."/>
            <person name="Tian M."/>
            <person name="Pan X."/>
            <person name="Warren A."/>
            <person name="Jiang C."/>
            <person name="Yuan D."/>
            <person name="Miao W."/>
        </authorList>
    </citation>
    <scope>NUCLEOTIDE SEQUENCE [LARGE SCALE GENOMIC DNA]</scope>
    <source>
        <strain evidence="3">36N120E</strain>
    </source>
</reference>
<dbReference type="GO" id="GO:0000166">
    <property type="term" value="F:nucleotide binding"/>
    <property type="evidence" value="ECO:0007669"/>
    <property type="project" value="InterPro"/>
</dbReference>
<dbReference type="Gene3D" id="3.40.1110.10">
    <property type="entry name" value="Calcium-transporting ATPase, cytoplasmic domain N"/>
    <property type="match status" value="1"/>
</dbReference>
<protein>
    <submittedName>
        <fullName evidence="3">P-type ATPase, cytoplasmic domain N</fullName>
    </submittedName>
</protein>
<dbReference type="PRINTS" id="PR00119">
    <property type="entry name" value="CATATPASE"/>
</dbReference>
<evidence type="ECO:0000256" key="2">
    <source>
        <dbReference type="ARBA" id="ARBA00022842"/>
    </source>
</evidence>
<dbReference type="SUPFAM" id="SSF56784">
    <property type="entry name" value="HAD-like"/>
    <property type="match status" value="1"/>
</dbReference>
<dbReference type="Proteomes" id="UP000054937">
    <property type="component" value="Unassembled WGS sequence"/>
</dbReference>
<gene>
    <name evidence="3" type="ORF">PPERSA_02085</name>
</gene>
<dbReference type="PANTHER" id="PTHR24093">
    <property type="entry name" value="CATION TRANSPORTING ATPASE"/>
    <property type="match status" value="1"/>
</dbReference>